<dbReference type="EMBL" id="CM017695">
    <property type="protein sequence ID" value="TYH06265.1"/>
    <property type="molecule type" value="Genomic_DNA"/>
</dbReference>
<keyword evidence="2" id="KW-1185">Reference proteome</keyword>
<evidence type="ECO:0000313" key="1">
    <source>
        <dbReference type="EMBL" id="TYH06265.1"/>
    </source>
</evidence>
<dbReference type="Proteomes" id="UP000323506">
    <property type="component" value="Chromosome A08"/>
</dbReference>
<protein>
    <submittedName>
        <fullName evidence="1">Uncharacterized protein</fullName>
    </submittedName>
</protein>
<name>A0A5D2FJF3_GOSDA</name>
<proteinExistence type="predicted"/>
<sequence length="92" mass="10642">MYGGIKKKTITCHYCPLPFSLTKHLKPPLPKSCFLILIQFQVLGKFLDCLEGDSEKEEEEEGRKRKRLRKISYFCLFSLLFKLRGKKGAVAC</sequence>
<accession>A0A5D2FJF3</accession>
<reference evidence="1 2" key="1">
    <citation type="submission" date="2019-06" db="EMBL/GenBank/DDBJ databases">
        <title>WGS assembly of Gossypium darwinii.</title>
        <authorList>
            <person name="Chen Z.J."/>
            <person name="Sreedasyam A."/>
            <person name="Ando A."/>
            <person name="Song Q."/>
            <person name="De L."/>
            <person name="Hulse-Kemp A."/>
            <person name="Ding M."/>
            <person name="Ye W."/>
            <person name="Kirkbride R."/>
            <person name="Jenkins J."/>
            <person name="Plott C."/>
            <person name="Lovell J."/>
            <person name="Lin Y.-M."/>
            <person name="Vaughn R."/>
            <person name="Liu B."/>
            <person name="Li W."/>
            <person name="Simpson S."/>
            <person name="Scheffler B."/>
            <person name="Saski C."/>
            <person name="Grover C."/>
            <person name="Hu G."/>
            <person name="Conover J."/>
            <person name="Carlson J."/>
            <person name="Shu S."/>
            <person name="Boston L."/>
            <person name="Williams M."/>
            <person name="Peterson D."/>
            <person name="Mcgee K."/>
            <person name="Jones D."/>
            <person name="Wendel J."/>
            <person name="Stelly D."/>
            <person name="Grimwood J."/>
            <person name="Schmutz J."/>
        </authorList>
    </citation>
    <scope>NUCLEOTIDE SEQUENCE [LARGE SCALE GENOMIC DNA]</scope>
    <source>
        <strain evidence="1">1808015.09</strain>
    </source>
</reference>
<evidence type="ECO:0000313" key="2">
    <source>
        <dbReference type="Proteomes" id="UP000323506"/>
    </source>
</evidence>
<gene>
    <name evidence="1" type="ORF">ES288_A08G142800v1</name>
</gene>
<dbReference type="AlphaFoldDB" id="A0A5D2FJF3"/>
<organism evidence="1 2">
    <name type="scientific">Gossypium darwinii</name>
    <name type="common">Darwin's cotton</name>
    <name type="synonym">Gossypium barbadense var. darwinii</name>
    <dbReference type="NCBI Taxonomy" id="34276"/>
    <lineage>
        <taxon>Eukaryota</taxon>
        <taxon>Viridiplantae</taxon>
        <taxon>Streptophyta</taxon>
        <taxon>Embryophyta</taxon>
        <taxon>Tracheophyta</taxon>
        <taxon>Spermatophyta</taxon>
        <taxon>Magnoliopsida</taxon>
        <taxon>eudicotyledons</taxon>
        <taxon>Gunneridae</taxon>
        <taxon>Pentapetalae</taxon>
        <taxon>rosids</taxon>
        <taxon>malvids</taxon>
        <taxon>Malvales</taxon>
        <taxon>Malvaceae</taxon>
        <taxon>Malvoideae</taxon>
        <taxon>Gossypium</taxon>
    </lineage>
</organism>